<dbReference type="AlphaFoldDB" id="A0A3S4V873"/>
<gene>
    <name evidence="2" type="primary">pstP_2</name>
    <name evidence="2" type="ORF">NCTC13354_01847</name>
</gene>
<evidence type="ECO:0000259" key="1">
    <source>
        <dbReference type="PROSITE" id="PS51746"/>
    </source>
</evidence>
<dbReference type="PROSITE" id="PS51746">
    <property type="entry name" value="PPM_2"/>
    <property type="match status" value="1"/>
</dbReference>
<dbReference type="SMART" id="SM00332">
    <property type="entry name" value="PP2Cc"/>
    <property type="match status" value="1"/>
</dbReference>
<dbReference type="Pfam" id="PF13672">
    <property type="entry name" value="PP2C_2"/>
    <property type="match status" value="1"/>
</dbReference>
<dbReference type="KEGG" id="tbw:NCTC13354_01847"/>
<sequence length="270" mass="28816">MVADERDIVNTLTARAAALSHTGLVRRRNEDRVFTSQRLLAVADGMGGHTLGDVAAQYAIDGLAAIAGELDVIGDLGEREQAVQRALTEVADKICRHLEGRGSGNTVTRILNFSRAAGTTLSALHLGATPLVFHVGDSRAYRYRAGQLLRVTHDHSLVQEMLDAGEITPEEAHNHPRRNIITRAIGTYGPPAVEFTAVDLVPGDVVLLCSDGLSDELDDAEILRLMNADFLGNDAEAHVSVEDLAEHLVEAALDAGGHDNISVVVAEINA</sequence>
<dbReference type="Proteomes" id="UP000269542">
    <property type="component" value="Chromosome"/>
</dbReference>
<dbReference type="EC" id="3.1.3.16" evidence="2"/>
<dbReference type="InterPro" id="IPR036457">
    <property type="entry name" value="PPM-type-like_dom_sf"/>
</dbReference>
<dbReference type="SUPFAM" id="SSF81606">
    <property type="entry name" value="PP2C-like"/>
    <property type="match status" value="1"/>
</dbReference>
<name>A0A3S4V873_9ACTO</name>
<protein>
    <submittedName>
        <fullName evidence="2">PP2C-family Ser/Thr phosphatase</fullName>
        <ecNumber evidence="2">3.1.3.16</ecNumber>
    </submittedName>
</protein>
<keyword evidence="3" id="KW-1185">Reference proteome</keyword>
<dbReference type="CDD" id="cd00143">
    <property type="entry name" value="PP2Cc"/>
    <property type="match status" value="1"/>
</dbReference>
<dbReference type="Gene3D" id="3.60.40.10">
    <property type="entry name" value="PPM-type phosphatase domain"/>
    <property type="match status" value="1"/>
</dbReference>
<dbReference type="InterPro" id="IPR015655">
    <property type="entry name" value="PP2C"/>
</dbReference>
<dbReference type="EMBL" id="LR134476">
    <property type="protein sequence ID" value="VEI14115.1"/>
    <property type="molecule type" value="Genomic_DNA"/>
</dbReference>
<feature type="domain" description="PPM-type phosphatase" evidence="1">
    <location>
        <begin position="13"/>
        <end position="268"/>
    </location>
</feature>
<dbReference type="PANTHER" id="PTHR13832:SF827">
    <property type="entry name" value="PROTEIN PHOSPHATASE 1L"/>
    <property type="match status" value="1"/>
</dbReference>
<dbReference type="PANTHER" id="PTHR13832">
    <property type="entry name" value="PROTEIN PHOSPHATASE 2C"/>
    <property type="match status" value="1"/>
</dbReference>
<accession>A0A3S4V873</accession>
<keyword evidence="2" id="KW-0378">Hydrolase</keyword>
<proteinExistence type="predicted"/>
<organism evidence="2 3">
    <name type="scientific">Trueperella bialowiezensis</name>
    <dbReference type="NCBI Taxonomy" id="312285"/>
    <lineage>
        <taxon>Bacteria</taxon>
        <taxon>Bacillati</taxon>
        <taxon>Actinomycetota</taxon>
        <taxon>Actinomycetes</taxon>
        <taxon>Actinomycetales</taxon>
        <taxon>Actinomycetaceae</taxon>
        <taxon>Trueperella</taxon>
    </lineage>
</organism>
<dbReference type="InterPro" id="IPR001932">
    <property type="entry name" value="PPM-type_phosphatase-like_dom"/>
</dbReference>
<evidence type="ECO:0000313" key="2">
    <source>
        <dbReference type="EMBL" id="VEI14115.1"/>
    </source>
</evidence>
<evidence type="ECO:0000313" key="3">
    <source>
        <dbReference type="Proteomes" id="UP000269542"/>
    </source>
</evidence>
<dbReference type="SMART" id="SM00331">
    <property type="entry name" value="PP2C_SIG"/>
    <property type="match status" value="1"/>
</dbReference>
<dbReference type="GO" id="GO:0004722">
    <property type="term" value="F:protein serine/threonine phosphatase activity"/>
    <property type="evidence" value="ECO:0007669"/>
    <property type="project" value="UniProtKB-EC"/>
</dbReference>
<reference evidence="2 3" key="1">
    <citation type="submission" date="2018-12" db="EMBL/GenBank/DDBJ databases">
        <authorList>
            <consortium name="Pathogen Informatics"/>
        </authorList>
    </citation>
    <scope>NUCLEOTIDE SEQUENCE [LARGE SCALE GENOMIC DNA]</scope>
    <source>
        <strain evidence="2 3">NCTC13354</strain>
    </source>
</reference>
<dbReference type="OrthoDB" id="9801841at2"/>